<dbReference type="GO" id="GO:0000428">
    <property type="term" value="C:DNA-directed RNA polymerase complex"/>
    <property type="evidence" value="ECO:0007669"/>
    <property type="project" value="UniProtKB-KW"/>
</dbReference>
<accession>A0ABM8IBY1</accession>
<dbReference type="PANTHER" id="PTHR43133:SF46">
    <property type="entry name" value="RNA POLYMERASE SIGMA-70 FACTOR ECF SUBFAMILY"/>
    <property type="match status" value="1"/>
</dbReference>
<dbReference type="InterPro" id="IPR007627">
    <property type="entry name" value="RNA_pol_sigma70_r2"/>
</dbReference>
<protein>
    <submittedName>
        <fullName evidence="7">DNA-directed RNA polymerase sigma-70 factor</fullName>
    </submittedName>
</protein>
<dbReference type="PRINTS" id="PR00038">
    <property type="entry name" value="HTHLUXR"/>
</dbReference>
<dbReference type="InterPro" id="IPR039425">
    <property type="entry name" value="RNA_pol_sigma-70-like"/>
</dbReference>
<dbReference type="SUPFAM" id="SSF88659">
    <property type="entry name" value="Sigma3 and sigma4 domains of RNA polymerase sigma factors"/>
    <property type="match status" value="1"/>
</dbReference>
<dbReference type="EMBL" id="AP028055">
    <property type="protein sequence ID" value="BEG99490.1"/>
    <property type="molecule type" value="Genomic_DNA"/>
</dbReference>
<dbReference type="Pfam" id="PF04542">
    <property type="entry name" value="Sigma70_r2"/>
    <property type="match status" value="1"/>
</dbReference>
<evidence type="ECO:0000256" key="4">
    <source>
        <dbReference type="ARBA" id="ARBA00023163"/>
    </source>
</evidence>
<evidence type="ECO:0000313" key="8">
    <source>
        <dbReference type="Proteomes" id="UP001496674"/>
    </source>
</evidence>
<dbReference type="InterPro" id="IPR000792">
    <property type="entry name" value="Tscrpt_reg_LuxR_C"/>
</dbReference>
<dbReference type="InterPro" id="IPR013325">
    <property type="entry name" value="RNA_pol_sigma_r2"/>
</dbReference>
<gene>
    <name evidence="7" type="ORF">BSYN_17550</name>
</gene>
<evidence type="ECO:0000313" key="7">
    <source>
        <dbReference type="EMBL" id="BEG99490.1"/>
    </source>
</evidence>
<organism evidence="7 8">
    <name type="scientific">Bacteroides sedimenti</name>
    <dbReference type="NCBI Taxonomy" id="2136147"/>
    <lineage>
        <taxon>Bacteria</taxon>
        <taxon>Pseudomonadati</taxon>
        <taxon>Bacteroidota</taxon>
        <taxon>Bacteroidia</taxon>
        <taxon>Bacteroidales</taxon>
        <taxon>Bacteroidaceae</taxon>
        <taxon>Bacteroides</taxon>
    </lineage>
</organism>
<keyword evidence="8" id="KW-1185">Reference proteome</keyword>
<evidence type="ECO:0000256" key="1">
    <source>
        <dbReference type="ARBA" id="ARBA00010641"/>
    </source>
</evidence>
<evidence type="ECO:0000259" key="6">
    <source>
        <dbReference type="Pfam" id="PF08281"/>
    </source>
</evidence>
<dbReference type="InterPro" id="IPR014284">
    <property type="entry name" value="RNA_pol_sigma-70_dom"/>
</dbReference>
<dbReference type="Proteomes" id="UP001496674">
    <property type="component" value="Chromosome"/>
</dbReference>
<proteinExistence type="inferred from homology"/>
<dbReference type="Gene3D" id="1.10.1740.10">
    <property type="match status" value="1"/>
</dbReference>
<evidence type="ECO:0000259" key="5">
    <source>
        <dbReference type="Pfam" id="PF04542"/>
    </source>
</evidence>
<reference evidence="7 8" key="1">
    <citation type="submission" date="2023-04" db="EMBL/GenBank/DDBJ databases">
        <title>Draft genome sequence of acteroides sedimenti strain YN3PY1.</title>
        <authorList>
            <person name="Yoshida N."/>
        </authorList>
    </citation>
    <scope>NUCLEOTIDE SEQUENCE [LARGE SCALE GENOMIC DNA]</scope>
    <source>
        <strain evidence="7 8">YN3PY1</strain>
    </source>
</reference>
<dbReference type="InterPro" id="IPR014327">
    <property type="entry name" value="RNA_pol_sigma70_bacteroid"/>
</dbReference>
<sequence length="185" mass="22230">MNEDHVHIIFDGLFRRYYPKLLFYATRFLSNGEAEDIVQETFLELWKRKDVLDMDGQIQAYLYRLVYNKAINVLKHKKIENEYSTEVEEVYKRKIEFYEPDSNDTIKRLENMELRQEIDEMINQLPDKSRNVFKLSYLHGLKNKEIAETLSISERTVEAHMYKALKFLRNNLSHLSFLILLSLID</sequence>
<keyword evidence="3" id="KW-0731">Sigma factor</keyword>
<dbReference type="InterPro" id="IPR036388">
    <property type="entry name" value="WH-like_DNA-bd_sf"/>
</dbReference>
<evidence type="ECO:0000256" key="3">
    <source>
        <dbReference type="ARBA" id="ARBA00023082"/>
    </source>
</evidence>
<dbReference type="Pfam" id="PF08281">
    <property type="entry name" value="Sigma70_r4_2"/>
    <property type="match status" value="1"/>
</dbReference>
<keyword evidence="7" id="KW-0240">DNA-directed RNA polymerase</keyword>
<dbReference type="Gene3D" id="1.10.10.10">
    <property type="entry name" value="Winged helix-like DNA-binding domain superfamily/Winged helix DNA-binding domain"/>
    <property type="match status" value="1"/>
</dbReference>
<dbReference type="NCBIfam" id="TIGR02985">
    <property type="entry name" value="Sig70_bacteroi1"/>
    <property type="match status" value="1"/>
</dbReference>
<dbReference type="InterPro" id="IPR013249">
    <property type="entry name" value="RNA_pol_sigma70_r4_t2"/>
</dbReference>
<name>A0ABM8IBY1_9BACE</name>
<feature type="domain" description="RNA polymerase sigma factor 70 region 4 type 2" evidence="6">
    <location>
        <begin position="115"/>
        <end position="168"/>
    </location>
</feature>
<feature type="domain" description="RNA polymerase sigma-70 region 2" evidence="5">
    <location>
        <begin position="13"/>
        <end position="77"/>
    </location>
</feature>
<evidence type="ECO:0000256" key="2">
    <source>
        <dbReference type="ARBA" id="ARBA00023015"/>
    </source>
</evidence>
<dbReference type="PANTHER" id="PTHR43133">
    <property type="entry name" value="RNA POLYMERASE ECF-TYPE SIGMA FACTO"/>
    <property type="match status" value="1"/>
</dbReference>
<comment type="similarity">
    <text evidence="1">Belongs to the sigma-70 factor family. ECF subfamily.</text>
</comment>
<dbReference type="InterPro" id="IPR013324">
    <property type="entry name" value="RNA_pol_sigma_r3/r4-like"/>
</dbReference>
<dbReference type="NCBIfam" id="TIGR02937">
    <property type="entry name" value="sigma70-ECF"/>
    <property type="match status" value="1"/>
</dbReference>
<dbReference type="SUPFAM" id="SSF88946">
    <property type="entry name" value="Sigma2 domain of RNA polymerase sigma factors"/>
    <property type="match status" value="1"/>
</dbReference>
<dbReference type="CDD" id="cd06171">
    <property type="entry name" value="Sigma70_r4"/>
    <property type="match status" value="1"/>
</dbReference>
<keyword evidence="4" id="KW-0804">Transcription</keyword>
<keyword evidence="2" id="KW-0805">Transcription regulation</keyword>